<dbReference type="InterPro" id="IPR051227">
    <property type="entry name" value="CS_glycosyltransferase"/>
</dbReference>
<dbReference type="InterPro" id="IPR008428">
    <property type="entry name" value="Chond_GalNAc"/>
</dbReference>
<evidence type="ECO:0000256" key="6">
    <source>
        <dbReference type="ARBA" id="ARBA00022989"/>
    </source>
</evidence>
<dbReference type="SUPFAM" id="SSF53448">
    <property type="entry name" value="Nucleotide-diphospho-sugar transferases"/>
    <property type="match status" value="1"/>
</dbReference>
<protein>
    <recommendedName>
        <fullName evidence="9">Hexosyltransferase</fullName>
        <ecNumber evidence="9">2.4.1.-</ecNumber>
    </recommendedName>
</protein>
<accession>A0AAD9QXC2</accession>
<dbReference type="Gene3D" id="3.90.182.10">
    <property type="entry name" value="Toxin - Anthrax Protective Antigen,domain 1"/>
    <property type="match status" value="1"/>
</dbReference>
<comment type="caution">
    <text evidence="12">The sequence shown here is derived from an EMBL/GenBank/DDBJ whole genome shotgun (WGS) entry which is preliminary data.</text>
</comment>
<evidence type="ECO:0000256" key="1">
    <source>
        <dbReference type="ARBA" id="ARBA00004447"/>
    </source>
</evidence>
<feature type="domain" description="PA14" evidence="11">
    <location>
        <begin position="60"/>
        <end position="229"/>
    </location>
</feature>
<evidence type="ECO:0000259" key="11">
    <source>
        <dbReference type="PROSITE" id="PS51820"/>
    </source>
</evidence>
<proteinExistence type="inferred from homology"/>
<comment type="similarity">
    <text evidence="2 9">Belongs to the chondroitin N-acetylgalactosaminyltransferase family.</text>
</comment>
<name>A0AAD9QXC2_ACRCE</name>
<keyword evidence="13" id="KW-1185">Reference proteome</keyword>
<dbReference type="EMBL" id="JARQWQ010000010">
    <property type="protein sequence ID" value="KAK2569171.1"/>
    <property type="molecule type" value="Genomic_DNA"/>
</dbReference>
<dbReference type="InterPro" id="IPR029044">
    <property type="entry name" value="Nucleotide-diphossugar_trans"/>
</dbReference>
<evidence type="ECO:0000256" key="5">
    <source>
        <dbReference type="ARBA" id="ARBA00022968"/>
    </source>
</evidence>
<gene>
    <name evidence="12" type="ORF">P5673_006068</name>
</gene>
<dbReference type="PROSITE" id="PS51820">
    <property type="entry name" value="PA14"/>
    <property type="match status" value="1"/>
</dbReference>
<keyword evidence="7 9" id="KW-0333">Golgi apparatus</keyword>
<dbReference type="InterPro" id="IPR037524">
    <property type="entry name" value="PA14/GLEYA"/>
</dbReference>
<evidence type="ECO:0000256" key="10">
    <source>
        <dbReference type="SAM" id="MobiDB-lite"/>
    </source>
</evidence>
<dbReference type="InterPro" id="IPR011658">
    <property type="entry name" value="PA14_dom"/>
</dbReference>
<dbReference type="GO" id="GO:0008376">
    <property type="term" value="F:acetylgalactosaminyltransferase activity"/>
    <property type="evidence" value="ECO:0007669"/>
    <property type="project" value="InterPro"/>
</dbReference>
<sequence length="739" mass="85443">MNRTKVLKIFSFGVFVVSLWEVFIGFSTFGLRGAPIGFHNKSQFVGKAHINLQGKSRRNGEVTEAIMRGLNEHSWEKPCTVDLEHLCNYPIFPNAPDNRNIVPNVNVMSSDEMVAGIRFLGYLRPDVTDYYQFMVATNGFAELWLSTDKTWTNSRKIAFVNTKYSKSEIRVSIEALQSQISSRVSLIAGESYYIEVLYMQDANPSQEHLIQVAWKRPHESHFDVIGNEVFVPYKNDSDKAAMKAYDYDIPDVLACVNSRRKTVLMEQTLPFLGHDKVKDALEYCEYNASYVLTPSANFSSFKRYHGVHKHTLKTGSFPFVEVEGVLKKRRLAKAFAAEYPMDGREAISVVSKYFQALKRVYPRRESPVGRVNRFRREFKTKFELVTQSYEERLHCDNRIGQLAKREHKAKCEGKGGKYQLKYIKQVERKQDPLRGYRYFLELVLEDVISNSTYILAEYMFQHLGRNIPLCYPRGFQWNRTADVYLIITAKNLGRWVQHFIKNVENIIQETKDDHLHVVVYDFDSRDINLTEVFERSTIKNYHFLIKPGNYSRTISFTEAIESIQDPNAIAVTMDLHLDIRSPFINDVRKHCIKGRTVYAPQIVYLNCTGTSTAPVGLWYHYSYGTVAMYKQDWTNFGGFSADFIQKVTWGGEDWDLIDSAVKSGLEVERKRCPWIFHYYHSKKGMWQKPQTTSTPLPAPQTRPTEKTSLSSSEKYFAGENEVFPARDTPHFASSKKKKT</sequence>
<comment type="subcellular location">
    <subcellularLocation>
        <location evidence="1 9">Golgi apparatus</location>
        <location evidence="1 9">Golgi stack membrane</location>
        <topology evidence="1 9">Single-pass type II membrane protein</topology>
    </subcellularLocation>
</comment>
<dbReference type="PANTHER" id="PTHR12369">
    <property type="entry name" value="CHONDROITIN SYNTHASE"/>
    <property type="match status" value="1"/>
</dbReference>
<organism evidence="12 13">
    <name type="scientific">Acropora cervicornis</name>
    <name type="common">Staghorn coral</name>
    <dbReference type="NCBI Taxonomy" id="6130"/>
    <lineage>
        <taxon>Eukaryota</taxon>
        <taxon>Metazoa</taxon>
        <taxon>Cnidaria</taxon>
        <taxon>Anthozoa</taxon>
        <taxon>Hexacorallia</taxon>
        <taxon>Scleractinia</taxon>
        <taxon>Astrocoeniina</taxon>
        <taxon>Acroporidae</taxon>
        <taxon>Acropora</taxon>
    </lineage>
</organism>
<keyword evidence="4 9" id="KW-0812">Transmembrane</keyword>
<dbReference type="Pfam" id="PF05679">
    <property type="entry name" value="CHGN"/>
    <property type="match status" value="1"/>
</dbReference>
<keyword evidence="6 9" id="KW-1133">Transmembrane helix</keyword>
<reference evidence="12" key="2">
    <citation type="journal article" date="2023" name="Science">
        <title>Genomic signatures of disease resistance in endangered staghorn corals.</title>
        <authorList>
            <person name="Vollmer S.V."/>
            <person name="Selwyn J.D."/>
            <person name="Despard B.A."/>
            <person name="Roesel C.L."/>
        </authorList>
    </citation>
    <scope>NUCLEOTIDE SEQUENCE</scope>
    <source>
        <strain evidence="12">K2</strain>
    </source>
</reference>
<feature type="region of interest" description="Disordered" evidence="10">
    <location>
        <begin position="686"/>
        <end position="739"/>
    </location>
</feature>
<dbReference type="Gene3D" id="3.90.550.10">
    <property type="entry name" value="Spore Coat Polysaccharide Biosynthesis Protein SpsA, Chain A"/>
    <property type="match status" value="1"/>
</dbReference>
<evidence type="ECO:0000256" key="4">
    <source>
        <dbReference type="ARBA" id="ARBA00022692"/>
    </source>
</evidence>
<evidence type="ECO:0000256" key="7">
    <source>
        <dbReference type="ARBA" id="ARBA00023034"/>
    </source>
</evidence>
<evidence type="ECO:0000313" key="13">
    <source>
        <dbReference type="Proteomes" id="UP001249851"/>
    </source>
</evidence>
<keyword evidence="8 9" id="KW-0472">Membrane</keyword>
<keyword evidence="3 9" id="KW-0808">Transferase</keyword>
<reference evidence="12" key="1">
    <citation type="journal article" date="2023" name="G3 (Bethesda)">
        <title>Whole genome assembly and annotation of the endangered Caribbean coral Acropora cervicornis.</title>
        <authorList>
            <person name="Selwyn J.D."/>
            <person name="Vollmer S.V."/>
        </authorList>
    </citation>
    <scope>NUCLEOTIDE SEQUENCE</scope>
    <source>
        <strain evidence="12">K2</strain>
    </source>
</reference>
<dbReference type="Pfam" id="PF07691">
    <property type="entry name" value="PA14"/>
    <property type="match status" value="1"/>
</dbReference>
<dbReference type="PANTHER" id="PTHR12369:SF47">
    <property type="entry name" value="HEXOSYLTRANSFERASE"/>
    <property type="match status" value="1"/>
</dbReference>
<keyword evidence="5 9" id="KW-0735">Signal-anchor</keyword>
<feature type="transmembrane region" description="Helical" evidence="9">
    <location>
        <begin position="12"/>
        <end position="31"/>
    </location>
</feature>
<evidence type="ECO:0000313" key="12">
    <source>
        <dbReference type="EMBL" id="KAK2569171.1"/>
    </source>
</evidence>
<dbReference type="Proteomes" id="UP001249851">
    <property type="component" value="Unassembled WGS sequence"/>
</dbReference>
<evidence type="ECO:0000256" key="8">
    <source>
        <dbReference type="ARBA" id="ARBA00023136"/>
    </source>
</evidence>
<dbReference type="SUPFAM" id="SSF56988">
    <property type="entry name" value="Anthrax protective antigen"/>
    <property type="match status" value="1"/>
</dbReference>
<dbReference type="EC" id="2.4.1.-" evidence="9"/>
<evidence type="ECO:0000256" key="2">
    <source>
        <dbReference type="ARBA" id="ARBA00009239"/>
    </source>
</evidence>
<evidence type="ECO:0000256" key="9">
    <source>
        <dbReference type="RuleBase" id="RU364016"/>
    </source>
</evidence>
<evidence type="ECO:0000256" key="3">
    <source>
        <dbReference type="ARBA" id="ARBA00022679"/>
    </source>
</evidence>
<dbReference type="AlphaFoldDB" id="A0AAD9QXC2"/>
<dbReference type="GO" id="GO:0032580">
    <property type="term" value="C:Golgi cisterna membrane"/>
    <property type="evidence" value="ECO:0007669"/>
    <property type="project" value="UniProtKB-SubCell"/>
</dbReference>